<sequence>MFRSFMLAFQKACRQVHKQYLNKYYSVITYFLAFLTKFAILLKSFTPFVSTPPLTSTPITPFNLSASPTFSGVSPPANIKCKLSGLSCLPTQSEIEFQSKSSPVPPASESNKGINE</sequence>
<dbReference type="AlphaFoldDB" id="C8Z4S8"/>
<protein>
    <submittedName>
        <fullName evidence="3">EC1118_1D0_2476p</fullName>
    </submittedName>
</protein>
<organism evidence="3 4">
    <name type="scientific">Saccharomyces cerevisiae (strain Lalvin EC1118 / Prise de mousse)</name>
    <name type="common">Baker's yeast</name>
    <dbReference type="NCBI Taxonomy" id="643680"/>
    <lineage>
        <taxon>Eukaryota</taxon>
        <taxon>Fungi</taxon>
        <taxon>Dikarya</taxon>
        <taxon>Ascomycota</taxon>
        <taxon>Saccharomycotina</taxon>
        <taxon>Saccharomycetes</taxon>
        <taxon>Saccharomycetales</taxon>
        <taxon>Saccharomycetaceae</taxon>
        <taxon>Saccharomyces</taxon>
    </lineage>
</organism>
<proteinExistence type="predicted"/>
<keyword evidence="2" id="KW-0472">Membrane</keyword>
<evidence type="ECO:0000313" key="4">
    <source>
        <dbReference type="Proteomes" id="UP000000286"/>
    </source>
</evidence>
<keyword evidence="2" id="KW-1133">Transmembrane helix</keyword>
<reference evidence="3 4" key="1">
    <citation type="journal article" date="2009" name="Proc. Natl. Acad. Sci. U.S.A.">
        <title>Eukaryote-to-eukaryote gene transfer events revealed by the genome sequence of the wine yeast Saccharomyces cerevisiae EC1118.</title>
        <authorList>
            <person name="Novo M."/>
            <person name="Bigey F."/>
            <person name="Beyne E."/>
            <person name="Galeote V."/>
            <person name="Gavory F."/>
            <person name="Mallet S."/>
            <person name="Cambot B."/>
            <person name="Legras J.L."/>
            <person name="Wincker P."/>
            <person name="Casaregola S."/>
            <person name="Dequin S."/>
        </authorList>
    </citation>
    <scope>NUCLEOTIDE SEQUENCE [LARGE SCALE GENOMIC DNA]</scope>
    <source>
        <strain evidence="4">Lalvin EC1118 / Prise de mousse</strain>
    </source>
</reference>
<accession>C8Z4S8</accession>
<name>C8Z4S8_YEAS8</name>
<evidence type="ECO:0000256" key="2">
    <source>
        <dbReference type="SAM" id="Phobius"/>
    </source>
</evidence>
<evidence type="ECO:0000313" key="3">
    <source>
        <dbReference type="EMBL" id="CAY78517.1"/>
    </source>
</evidence>
<feature type="transmembrane region" description="Helical" evidence="2">
    <location>
        <begin position="21"/>
        <end position="42"/>
    </location>
</feature>
<keyword evidence="2" id="KW-0812">Transmembrane</keyword>
<dbReference type="HOGENOM" id="CLU_2098744_0_0_1"/>
<feature type="region of interest" description="Disordered" evidence="1">
    <location>
        <begin position="95"/>
        <end position="116"/>
    </location>
</feature>
<gene>
    <name evidence="3" type="ORF">EC1118_1D0_2476g</name>
</gene>
<evidence type="ECO:0000256" key="1">
    <source>
        <dbReference type="SAM" id="MobiDB-lite"/>
    </source>
</evidence>
<dbReference type="EMBL" id="FN393063">
    <property type="protein sequence ID" value="CAY78517.1"/>
    <property type="molecule type" value="Genomic_DNA"/>
</dbReference>
<dbReference type="Proteomes" id="UP000000286">
    <property type="component" value="Chromosome IV"/>
</dbReference>